<feature type="transmembrane region" description="Helical" evidence="7">
    <location>
        <begin position="255"/>
        <end position="272"/>
    </location>
</feature>
<evidence type="ECO:0000256" key="5">
    <source>
        <dbReference type="ARBA" id="ARBA00023136"/>
    </source>
</evidence>
<comment type="similarity">
    <text evidence="2">Belongs to the TMEM14 family.</text>
</comment>
<dbReference type="PANTHER" id="PTHR12668">
    <property type="entry name" value="TRANSMEMBRANE PROTEIN 14, 15"/>
    <property type="match status" value="1"/>
</dbReference>
<keyword evidence="3 7" id="KW-0812">Transmembrane</keyword>
<feature type="coiled-coil region" evidence="6">
    <location>
        <begin position="160"/>
        <end position="187"/>
    </location>
</feature>
<dbReference type="InterPro" id="IPR005349">
    <property type="entry name" value="TMEM14"/>
</dbReference>
<dbReference type="OMA" id="RMQGISK"/>
<dbReference type="Gramene" id="Ma07_t23540.1">
    <property type="protein sequence ID" value="Ma07_p23540.1"/>
    <property type="gene ID" value="Ma07_g23540"/>
</dbReference>
<dbReference type="Pfam" id="PF03647">
    <property type="entry name" value="Tmemb_14"/>
    <property type="match status" value="1"/>
</dbReference>
<evidence type="ECO:0000256" key="1">
    <source>
        <dbReference type="ARBA" id="ARBA00004370"/>
    </source>
</evidence>
<reference evidence="9" key="2">
    <citation type="submission" date="2021-05" db="UniProtKB">
        <authorList>
            <consortium name="EnsemblPlants"/>
        </authorList>
    </citation>
    <scope>IDENTIFICATION</scope>
    <source>
        <strain evidence="9">subsp. malaccensis</strain>
    </source>
</reference>
<name>A0A804JYZ1_MUSAM</name>
<dbReference type="EMBL" id="HG996473">
    <property type="protein sequence ID" value="CAG1857543.1"/>
    <property type="molecule type" value="Genomic_DNA"/>
</dbReference>
<dbReference type="GO" id="GO:0015908">
    <property type="term" value="P:fatty acid transport"/>
    <property type="evidence" value="ECO:0000318"/>
    <property type="project" value="GO_Central"/>
</dbReference>
<dbReference type="InParanoid" id="A0A804JYZ1"/>
<protein>
    <submittedName>
        <fullName evidence="8">(wild Malaysian banana) hypothetical protein</fullName>
    </submittedName>
</protein>
<dbReference type="Gene3D" id="1.10.10.1740">
    <property type="entry name" value="Transmembrane protein 14-like"/>
    <property type="match status" value="1"/>
</dbReference>
<evidence type="ECO:0000256" key="3">
    <source>
        <dbReference type="ARBA" id="ARBA00022692"/>
    </source>
</evidence>
<evidence type="ECO:0000256" key="6">
    <source>
        <dbReference type="SAM" id="Coils"/>
    </source>
</evidence>
<reference evidence="8" key="1">
    <citation type="submission" date="2021-03" db="EMBL/GenBank/DDBJ databases">
        <authorList>
            <consortium name="Genoscope - CEA"/>
            <person name="William W."/>
        </authorList>
    </citation>
    <scope>NUCLEOTIDE SEQUENCE</scope>
    <source>
        <strain evidence="8">Doubled-haploid Pahang</strain>
    </source>
</reference>
<feature type="transmembrane region" description="Helical" evidence="7">
    <location>
        <begin position="229"/>
        <end position="249"/>
    </location>
</feature>
<dbReference type="PANTHER" id="PTHR12668:SF43">
    <property type="entry name" value="TRANSMEMBRANE PROTEIN 14 HOMOLOG"/>
    <property type="match status" value="1"/>
</dbReference>
<dbReference type="AlphaFoldDB" id="A0A804JYZ1"/>
<sequence length="338" mass="37714">MQARILEARRREAVTFLLRSLRYFVLLLFLCFDLPPRSPMAASLQGLVPLRRPDPDIYGIRPGADSFPVVVAPCFLGPAHSPLSKRRLGARLVSVDRRSMKIIPLAASREEQNRSDIELEKGAGASQETWKKALQRFMTEALKVMAVSEGAYGIYSKKAIEILMDTFEKLKIQADKARDDLRIIAKEFSKEGKEYFSAAAKNSPDSLRDILEIYASPSDLKNTSAIRDFYLGIPYGSFLAVGGFIYFMLTGSIPAIRFGVILGTAILALSVSSLRSWKNGKETSLLLIGQTAISSIIFCRQWLLCSERGSFSSLLTVLIRLLVSLRTLYLYNKLSKLD</sequence>
<keyword evidence="6" id="KW-0175">Coiled coil</keyword>
<comment type="subcellular location">
    <subcellularLocation>
        <location evidence="1">Membrane</location>
    </subcellularLocation>
</comment>
<dbReference type="GO" id="GO:0009706">
    <property type="term" value="C:chloroplast inner membrane"/>
    <property type="evidence" value="ECO:0000318"/>
    <property type="project" value="GO_Central"/>
</dbReference>
<dbReference type="Proteomes" id="UP000012960">
    <property type="component" value="Unplaced"/>
</dbReference>
<proteinExistence type="inferred from homology"/>
<keyword evidence="10" id="KW-1185">Reference proteome</keyword>
<evidence type="ECO:0000313" key="8">
    <source>
        <dbReference type="EMBL" id="CAG1857543.1"/>
    </source>
</evidence>
<evidence type="ECO:0000313" key="9">
    <source>
        <dbReference type="EnsemblPlants" id="Ma07_p23540.1"/>
    </source>
</evidence>
<gene>
    <name evidence="8" type="ORF">GSMUA_30950.1</name>
</gene>
<evidence type="ECO:0000256" key="7">
    <source>
        <dbReference type="SAM" id="Phobius"/>
    </source>
</evidence>
<evidence type="ECO:0000313" key="10">
    <source>
        <dbReference type="Proteomes" id="UP000012960"/>
    </source>
</evidence>
<dbReference type="GO" id="GO:0015245">
    <property type="term" value="F:fatty acid transmembrane transporter activity"/>
    <property type="evidence" value="ECO:0000318"/>
    <property type="project" value="GO_Central"/>
</dbReference>
<evidence type="ECO:0000256" key="2">
    <source>
        <dbReference type="ARBA" id="ARBA00007590"/>
    </source>
</evidence>
<dbReference type="EnsemblPlants" id="Ma07_t23540.1">
    <property type="protein sequence ID" value="Ma07_p23540.1"/>
    <property type="gene ID" value="Ma07_g23540"/>
</dbReference>
<dbReference type="InterPro" id="IPR044890">
    <property type="entry name" value="TMEM14_sf"/>
</dbReference>
<evidence type="ECO:0000256" key="4">
    <source>
        <dbReference type="ARBA" id="ARBA00022989"/>
    </source>
</evidence>
<keyword evidence="5 7" id="KW-0472">Membrane</keyword>
<keyword evidence="4 7" id="KW-1133">Transmembrane helix</keyword>
<accession>A0A804JYZ1</accession>
<organism evidence="9 10">
    <name type="scientific">Musa acuminata subsp. malaccensis</name>
    <name type="common">Wild banana</name>
    <name type="synonym">Musa malaccensis</name>
    <dbReference type="NCBI Taxonomy" id="214687"/>
    <lineage>
        <taxon>Eukaryota</taxon>
        <taxon>Viridiplantae</taxon>
        <taxon>Streptophyta</taxon>
        <taxon>Embryophyta</taxon>
        <taxon>Tracheophyta</taxon>
        <taxon>Spermatophyta</taxon>
        <taxon>Magnoliopsida</taxon>
        <taxon>Liliopsida</taxon>
        <taxon>Zingiberales</taxon>
        <taxon>Musaceae</taxon>
        <taxon>Musa</taxon>
    </lineage>
</organism>